<evidence type="ECO:0000256" key="1">
    <source>
        <dbReference type="SAM" id="MobiDB-lite"/>
    </source>
</evidence>
<proteinExistence type="predicted"/>
<gene>
    <name evidence="3" type="ORF">SNEC2469_LOCUS1117</name>
</gene>
<dbReference type="SMART" id="SM00952">
    <property type="entry name" value="RAP"/>
    <property type="match status" value="1"/>
</dbReference>
<evidence type="ECO:0000313" key="4">
    <source>
        <dbReference type="Proteomes" id="UP000601435"/>
    </source>
</evidence>
<dbReference type="AlphaFoldDB" id="A0A812IVY6"/>
<sequence>MDPVRNQQRTGATGVASSSRAYPVASWSSFSSTASPVGSLSQTPVQVEHRPGGSVVGWPATTQAARLAFTPPQPRSFPWPCVMSPVALANGRVLVHTPPSSSTADADSPNPGCLTPSRQVVCTVARQTTPAPASTMSFTAARGLMATQAVPGITMSVSTLSSQSTASPFMLKFQLLRLCDLDIPTYESAESASQTLFSCLLVFLHMRTSWGSRALLHFRLDLQFGLQRRSVCCLLPGAGQSGGKRCPVREASWESFRDMRRKSRQHDFFVGCEVEILREYHQWQPSKLAAICIELSRLRPEGHVATDRLLQCILWRAEHLVQQLSGLELLSLMEAFALRQIREHDSRCPDFFGVASGRLRDEVKSLHFKDLRRATAMYKQLNIRDEGLFQAFGKRLAELLEASTALSVQSGPRPKKGQSRGEEGAVMAFLNACGRLNIQPPEVDGFFKRVGPAARARKDVPRLVALAQLAAKFGIASTREADRILTVVCAAFEGNAPSSKGYASQAITGQLLLALIFDESACETRDRALVAAVGAVNASFGCNLKSLDEQLARQLQVTELACRLERPVPLHMLELKGLGGFLEGVRCLEQSVFGPLPKSSSQQHLQVSGALQELGVQHRTEERLDPYIADVRLTTNQSLIEIDGPLHFVGSTQRYDMKSSLKHRLLTKQGWHVHHIAWNDWPEHHHSRMSYIARLLRRPPPGKHLLQYTPLQPSICEEHADRDLVEQTS</sequence>
<reference evidence="3" key="1">
    <citation type="submission" date="2021-02" db="EMBL/GenBank/DDBJ databases">
        <authorList>
            <person name="Dougan E. K."/>
            <person name="Rhodes N."/>
            <person name="Thang M."/>
            <person name="Chan C."/>
        </authorList>
    </citation>
    <scope>NUCLEOTIDE SEQUENCE</scope>
</reference>
<evidence type="ECO:0000313" key="3">
    <source>
        <dbReference type="EMBL" id="CAE7190509.1"/>
    </source>
</evidence>
<feature type="domain" description="RAP" evidence="2">
    <location>
        <begin position="638"/>
        <end position="694"/>
    </location>
</feature>
<evidence type="ECO:0000259" key="2">
    <source>
        <dbReference type="PROSITE" id="PS51286"/>
    </source>
</evidence>
<feature type="region of interest" description="Disordered" evidence="1">
    <location>
        <begin position="33"/>
        <end position="52"/>
    </location>
</feature>
<comment type="caution">
    <text evidence="3">The sequence shown here is derived from an EMBL/GenBank/DDBJ whole genome shotgun (WGS) entry which is preliminary data.</text>
</comment>
<dbReference type="Pfam" id="PF08373">
    <property type="entry name" value="RAP"/>
    <property type="match status" value="1"/>
</dbReference>
<protein>
    <recommendedName>
        <fullName evidence="2">RAP domain-containing protein</fullName>
    </recommendedName>
</protein>
<feature type="compositionally biased region" description="Polar residues" evidence="1">
    <location>
        <begin position="36"/>
        <end position="45"/>
    </location>
</feature>
<name>A0A812IVY6_9DINO</name>
<dbReference type="GO" id="GO:0006281">
    <property type="term" value="P:DNA repair"/>
    <property type="evidence" value="ECO:0007669"/>
    <property type="project" value="UniProtKB-ARBA"/>
</dbReference>
<dbReference type="Proteomes" id="UP000601435">
    <property type="component" value="Unassembled WGS sequence"/>
</dbReference>
<dbReference type="PROSITE" id="PS51286">
    <property type="entry name" value="RAP"/>
    <property type="match status" value="1"/>
</dbReference>
<dbReference type="InterPro" id="IPR013584">
    <property type="entry name" value="RAP"/>
</dbReference>
<dbReference type="Gene3D" id="3.40.960.10">
    <property type="entry name" value="VSR Endonuclease"/>
    <property type="match status" value="1"/>
</dbReference>
<dbReference type="SUPFAM" id="SSF52980">
    <property type="entry name" value="Restriction endonuclease-like"/>
    <property type="match status" value="1"/>
</dbReference>
<accession>A0A812IVY6</accession>
<keyword evidence="4" id="KW-1185">Reference proteome</keyword>
<dbReference type="EMBL" id="CAJNJA010005446">
    <property type="protein sequence ID" value="CAE7190509.1"/>
    <property type="molecule type" value="Genomic_DNA"/>
</dbReference>
<dbReference type="OrthoDB" id="413408at2759"/>
<dbReference type="InterPro" id="IPR011335">
    <property type="entry name" value="Restrct_endonuc-II-like"/>
</dbReference>
<organism evidence="3 4">
    <name type="scientific">Symbiodinium necroappetens</name>
    <dbReference type="NCBI Taxonomy" id="1628268"/>
    <lineage>
        <taxon>Eukaryota</taxon>
        <taxon>Sar</taxon>
        <taxon>Alveolata</taxon>
        <taxon>Dinophyceae</taxon>
        <taxon>Suessiales</taxon>
        <taxon>Symbiodiniaceae</taxon>
        <taxon>Symbiodinium</taxon>
    </lineage>
</organism>